<evidence type="ECO:0000256" key="1">
    <source>
        <dbReference type="ARBA" id="ARBA00023235"/>
    </source>
</evidence>
<dbReference type="Gene3D" id="3.30.429.10">
    <property type="entry name" value="Macrophage Migration Inhibitory Factor"/>
    <property type="match status" value="1"/>
</dbReference>
<dbReference type="Gene3D" id="3.10.450.50">
    <property type="match status" value="1"/>
</dbReference>
<gene>
    <name evidence="3" type="ORF">ACFSC7_10095</name>
</gene>
<evidence type="ECO:0000259" key="2">
    <source>
        <dbReference type="Pfam" id="PF01361"/>
    </source>
</evidence>
<sequence length="188" mass="19947">MPVVRVLLIEGYGAQVRRRLGQALTDAVRLVIDAPKDAVIVATEEVAPENYMRGGETRQPGRAVADPVEAVQTFLGLMSARDLAGAQACLAPGAEMVFPGGRRFTALADMVAWGATRYAQIDKSFEGFDVSMGAAGPVVSCRGTLSGVWTDGTPFSGIRFTDRFELTAEGLISGQEVWNDLGEARAPA</sequence>
<dbReference type="InterPro" id="IPR004370">
    <property type="entry name" value="4-OT-like_dom"/>
</dbReference>
<dbReference type="InterPro" id="IPR032710">
    <property type="entry name" value="NTF2-like_dom_sf"/>
</dbReference>
<organism evidence="3 4">
    <name type="scientific">Roseibium aestuarii</name>
    <dbReference type="NCBI Taxonomy" id="2600299"/>
    <lineage>
        <taxon>Bacteria</taxon>
        <taxon>Pseudomonadati</taxon>
        <taxon>Pseudomonadota</taxon>
        <taxon>Alphaproteobacteria</taxon>
        <taxon>Hyphomicrobiales</taxon>
        <taxon>Stappiaceae</taxon>
        <taxon>Roseibium</taxon>
    </lineage>
</organism>
<accession>A0ABW4JUP1</accession>
<dbReference type="RefSeq" id="WP_149893832.1">
    <property type="nucleotide sequence ID" value="NZ_JBHUFA010000002.1"/>
</dbReference>
<reference evidence="4" key="1">
    <citation type="journal article" date="2019" name="Int. J. Syst. Evol. Microbiol.">
        <title>The Global Catalogue of Microorganisms (GCM) 10K type strain sequencing project: providing services to taxonomists for standard genome sequencing and annotation.</title>
        <authorList>
            <consortium name="The Broad Institute Genomics Platform"/>
            <consortium name="The Broad Institute Genome Sequencing Center for Infectious Disease"/>
            <person name="Wu L."/>
            <person name="Ma J."/>
        </authorList>
    </citation>
    <scope>NUCLEOTIDE SEQUENCE [LARGE SCALE GENOMIC DNA]</scope>
    <source>
        <strain evidence="4">JCM 3369</strain>
    </source>
</reference>
<name>A0ABW4JUP1_9HYPH</name>
<dbReference type="Pfam" id="PF01361">
    <property type="entry name" value="Tautomerase"/>
    <property type="match status" value="1"/>
</dbReference>
<proteinExistence type="predicted"/>
<dbReference type="Proteomes" id="UP001597327">
    <property type="component" value="Unassembled WGS sequence"/>
</dbReference>
<protein>
    <submittedName>
        <fullName evidence="3">Tautomerase family protein</fullName>
    </submittedName>
</protein>
<dbReference type="EMBL" id="JBHUFA010000002">
    <property type="protein sequence ID" value="MFD1695865.1"/>
    <property type="molecule type" value="Genomic_DNA"/>
</dbReference>
<feature type="domain" description="4-oxalocrotonate tautomerase-like" evidence="2">
    <location>
        <begin position="2"/>
        <end position="56"/>
    </location>
</feature>
<comment type="caution">
    <text evidence="3">The sequence shown here is derived from an EMBL/GenBank/DDBJ whole genome shotgun (WGS) entry which is preliminary data.</text>
</comment>
<dbReference type="SUPFAM" id="SSF55331">
    <property type="entry name" value="Tautomerase/MIF"/>
    <property type="match status" value="1"/>
</dbReference>
<dbReference type="InterPro" id="IPR014347">
    <property type="entry name" value="Tautomerase/MIF_sf"/>
</dbReference>
<evidence type="ECO:0000313" key="3">
    <source>
        <dbReference type="EMBL" id="MFD1695865.1"/>
    </source>
</evidence>
<keyword evidence="4" id="KW-1185">Reference proteome</keyword>
<dbReference type="SUPFAM" id="SSF54427">
    <property type="entry name" value="NTF2-like"/>
    <property type="match status" value="1"/>
</dbReference>
<keyword evidence="1" id="KW-0413">Isomerase</keyword>
<evidence type="ECO:0000313" key="4">
    <source>
        <dbReference type="Proteomes" id="UP001597327"/>
    </source>
</evidence>